<dbReference type="SUPFAM" id="SSF48452">
    <property type="entry name" value="TPR-like"/>
    <property type="match status" value="1"/>
</dbReference>
<evidence type="ECO:0000256" key="3">
    <source>
        <dbReference type="ARBA" id="ARBA00023136"/>
    </source>
</evidence>
<dbReference type="AlphaFoldDB" id="A0A5J4RWY7"/>
<evidence type="ECO:0000256" key="2">
    <source>
        <dbReference type="ARBA" id="ARBA00022729"/>
    </source>
</evidence>
<gene>
    <name evidence="7" type="ORF">EZS27_013984</name>
</gene>
<protein>
    <recommendedName>
        <fullName evidence="8">RagB/SusD family nutrient uptake outer membrane protein</fullName>
    </recommendedName>
</protein>
<reference evidence="7" key="1">
    <citation type="submission" date="2019-03" db="EMBL/GenBank/DDBJ databases">
        <title>Single cell metagenomics reveals metabolic interactions within the superorganism composed of flagellate Streblomastix strix and complex community of Bacteroidetes bacteria on its surface.</title>
        <authorList>
            <person name="Treitli S.C."/>
            <person name="Kolisko M."/>
            <person name="Husnik F."/>
            <person name="Keeling P."/>
            <person name="Hampl V."/>
        </authorList>
    </citation>
    <scope>NUCLEOTIDE SEQUENCE</scope>
    <source>
        <strain evidence="7">STM</strain>
    </source>
</reference>
<keyword evidence="2" id="KW-0732">Signal</keyword>
<comment type="subcellular location">
    <subcellularLocation>
        <location evidence="1">Cell outer membrane</location>
    </subcellularLocation>
</comment>
<dbReference type="Pfam" id="PF14322">
    <property type="entry name" value="SusD-like_3"/>
    <property type="match status" value="1"/>
</dbReference>
<evidence type="ECO:0000259" key="6">
    <source>
        <dbReference type="Pfam" id="PF14322"/>
    </source>
</evidence>
<feature type="domain" description="SusD-like N-terminal" evidence="6">
    <location>
        <begin position="22"/>
        <end position="220"/>
    </location>
</feature>
<sequence>MKKIIYSSLLILCMVFASCGEDFLNRSPISNMNEMDFYKSEADVELAITAAYATLHDLYAPHYMMSYYGELMSDNVYTANVILGWNDRLQFQNGNVRADNNMVHTFWNAYYTSMYRINNAISRLHALDNISNINGYEAEMRFLRALYYFDMVRAWNNVAIVTTPLSLKEAYATPLSSSEEVYKQIIEDLNFAIANLGETPRLTGTPTIGAANTLLGKVYLTQGNKTEAAATLLKVYGKYSLVPYADLWNIEKKNSAESIFEIQYTGGSGNPYSLYWAYFTPYENGLVTAWGYGDNQVSDDLWNAYENGDIRRDLSIFDGYIDEKTGKTIEDVRFAKKWVDWDAQLDNDRHEMANNNFIVLRYADVLLMLTEATGDVKYLNEVRTRAGLPLYGTTSYPTEKYGTIDLAVEHERQVEFALEFHRFFDLKRTGRAIEVLKNSSKNLSIDANHLYLPIPQPIIDQNPNIIKQNSGY</sequence>
<dbReference type="GO" id="GO:0009279">
    <property type="term" value="C:cell outer membrane"/>
    <property type="evidence" value="ECO:0007669"/>
    <property type="project" value="UniProtKB-SubCell"/>
</dbReference>
<evidence type="ECO:0000256" key="1">
    <source>
        <dbReference type="ARBA" id="ARBA00004442"/>
    </source>
</evidence>
<dbReference type="EMBL" id="SNRY01000654">
    <property type="protein sequence ID" value="KAA6337972.1"/>
    <property type="molecule type" value="Genomic_DNA"/>
</dbReference>
<dbReference type="InterPro" id="IPR011990">
    <property type="entry name" value="TPR-like_helical_dom_sf"/>
</dbReference>
<keyword evidence="3" id="KW-0472">Membrane</keyword>
<comment type="caution">
    <text evidence="7">The sequence shown here is derived from an EMBL/GenBank/DDBJ whole genome shotgun (WGS) entry which is preliminary data.</text>
</comment>
<dbReference type="CDD" id="cd08977">
    <property type="entry name" value="SusD"/>
    <property type="match status" value="1"/>
</dbReference>
<dbReference type="InterPro" id="IPR033985">
    <property type="entry name" value="SusD-like_N"/>
</dbReference>
<dbReference type="PROSITE" id="PS51257">
    <property type="entry name" value="PROKAR_LIPOPROTEIN"/>
    <property type="match status" value="1"/>
</dbReference>
<dbReference type="InterPro" id="IPR012944">
    <property type="entry name" value="SusD_RagB_dom"/>
</dbReference>
<name>A0A5J4RWY7_9ZZZZ</name>
<feature type="domain" description="RagB/SusD" evidence="5">
    <location>
        <begin position="333"/>
        <end position="472"/>
    </location>
</feature>
<dbReference type="Pfam" id="PF07980">
    <property type="entry name" value="SusD_RagB"/>
    <property type="match status" value="1"/>
</dbReference>
<accession>A0A5J4RWY7</accession>
<evidence type="ECO:0008006" key="8">
    <source>
        <dbReference type="Google" id="ProtNLM"/>
    </source>
</evidence>
<evidence type="ECO:0000313" key="7">
    <source>
        <dbReference type="EMBL" id="KAA6337972.1"/>
    </source>
</evidence>
<organism evidence="7">
    <name type="scientific">termite gut metagenome</name>
    <dbReference type="NCBI Taxonomy" id="433724"/>
    <lineage>
        <taxon>unclassified sequences</taxon>
        <taxon>metagenomes</taxon>
        <taxon>organismal metagenomes</taxon>
    </lineage>
</organism>
<evidence type="ECO:0000256" key="4">
    <source>
        <dbReference type="ARBA" id="ARBA00023237"/>
    </source>
</evidence>
<evidence type="ECO:0000259" key="5">
    <source>
        <dbReference type="Pfam" id="PF07980"/>
    </source>
</evidence>
<proteinExistence type="predicted"/>
<dbReference type="Gene3D" id="1.25.40.390">
    <property type="match status" value="1"/>
</dbReference>
<keyword evidence="4" id="KW-0998">Cell outer membrane</keyword>